<name>A0AAV7WRS6_PLEWA</name>
<sequence>MPFSKRRLPTVEADLLMPSLRVHNQICALRLHLVREATYELPYLEEVVHDSSPGTPRDDALVETEATEHICSLILRGEDFPILTTAKVEELLFSMTQN</sequence>
<organism evidence="1 2">
    <name type="scientific">Pleurodeles waltl</name>
    <name type="common">Iberian ribbed newt</name>
    <dbReference type="NCBI Taxonomy" id="8319"/>
    <lineage>
        <taxon>Eukaryota</taxon>
        <taxon>Metazoa</taxon>
        <taxon>Chordata</taxon>
        <taxon>Craniata</taxon>
        <taxon>Vertebrata</taxon>
        <taxon>Euteleostomi</taxon>
        <taxon>Amphibia</taxon>
        <taxon>Batrachia</taxon>
        <taxon>Caudata</taxon>
        <taxon>Salamandroidea</taxon>
        <taxon>Salamandridae</taxon>
        <taxon>Pleurodelinae</taxon>
        <taxon>Pleurodeles</taxon>
    </lineage>
</organism>
<dbReference type="EMBL" id="JANPWB010000001">
    <property type="protein sequence ID" value="KAJ1214629.1"/>
    <property type="molecule type" value="Genomic_DNA"/>
</dbReference>
<evidence type="ECO:0000313" key="1">
    <source>
        <dbReference type="EMBL" id="KAJ1214629.1"/>
    </source>
</evidence>
<evidence type="ECO:0000313" key="2">
    <source>
        <dbReference type="Proteomes" id="UP001066276"/>
    </source>
</evidence>
<proteinExistence type="predicted"/>
<keyword evidence="2" id="KW-1185">Reference proteome</keyword>
<dbReference type="Proteomes" id="UP001066276">
    <property type="component" value="Chromosome 1_1"/>
</dbReference>
<accession>A0AAV7WRS6</accession>
<comment type="caution">
    <text evidence="1">The sequence shown here is derived from an EMBL/GenBank/DDBJ whole genome shotgun (WGS) entry which is preliminary data.</text>
</comment>
<dbReference type="AlphaFoldDB" id="A0AAV7WRS6"/>
<reference evidence="1" key="1">
    <citation type="journal article" date="2022" name="bioRxiv">
        <title>Sequencing and chromosome-scale assembly of the giantPleurodeles waltlgenome.</title>
        <authorList>
            <person name="Brown T."/>
            <person name="Elewa A."/>
            <person name="Iarovenko S."/>
            <person name="Subramanian E."/>
            <person name="Araus A.J."/>
            <person name="Petzold A."/>
            <person name="Susuki M."/>
            <person name="Suzuki K.-i.T."/>
            <person name="Hayashi T."/>
            <person name="Toyoda A."/>
            <person name="Oliveira C."/>
            <person name="Osipova E."/>
            <person name="Leigh N.D."/>
            <person name="Simon A."/>
            <person name="Yun M.H."/>
        </authorList>
    </citation>
    <scope>NUCLEOTIDE SEQUENCE</scope>
    <source>
        <strain evidence="1">20211129_DDA</strain>
        <tissue evidence="1">Liver</tissue>
    </source>
</reference>
<gene>
    <name evidence="1" type="ORF">NDU88_002247</name>
</gene>
<protein>
    <submittedName>
        <fullName evidence="1">Uncharacterized protein</fullName>
    </submittedName>
</protein>